<evidence type="ECO:0000256" key="1">
    <source>
        <dbReference type="ARBA" id="ARBA00004167"/>
    </source>
</evidence>
<gene>
    <name evidence="8" type="ORF">B0T21DRAFT_409852</name>
</gene>
<keyword evidence="2 6" id="KW-0812">Transmembrane</keyword>
<dbReference type="GO" id="GO:0071944">
    <property type="term" value="C:cell periphery"/>
    <property type="evidence" value="ECO:0007669"/>
    <property type="project" value="UniProtKB-ARBA"/>
</dbReference>
<feature type="region of interest" description="Disordered" evidence="5">
    <location>
        <begin position="199"/>
        <end position="241"/>
    </location>
</feature>
<reference evidence="8" key="1">
    <citation type="submission" date="2023-06" db="EMBL/GenBank/DDBJ databases">
        <title>Genome-scale phylogeny and comparative genomics of the fungal order Sordariales.</title>
        <authorList>
            <consortium name="Lawrence Berkeley National Laboratory"/>
            <person name="Hensen N."/>
            <person name="Bonometti L."/>
            <person name="Westerberg I."/>
            <person name="Brannstrom I.O."/>
            <person name="Guillou S."/>
            <person name="Cros-Aarteil S."/>
            <person name="Calhoun S."/>
            <person name="Haridas S."/>
            <person name="Kuo A."/>
            <person name="Mondo S."/>
            <person name="Pangilinan J."/>
            <person name="Riley R."/>
            <person name="Labutti K."/>
            <person name="Andreopoulos B."/>
            <person name="Lipzen A."/>
            <person name="Chen C."/>
            <person name="Yanf M."/>
            <person name="Daum C."/>
            <person name="Ng V."/>
            <person name="Clum A."/>
            <person name="Steindorff A."/>
            <person name="Ohm R."/>
            <person name="Martin F."/>
            <person name="Silar P."/>
            <person name="Natvig D."/>
            <person name="Lalanne C."/>
            <person name="Gautier V."/>
            <person name="Ament-Velasquez S.L."/>
            <person name="Kruys A."/>
            <person name="Hutchinson M.I."/>
            <person name="Powell A.J."/>
            <person name="Barry K."/>
            <person name="Miller A.N."/>
            <person name="Grigoriev I.V."/>
            <person name="Debuchy R."/>
            <person name="Gladieux P."/>
            <person name="Thoren M.H."/>
            <person name="Johannesson H."/>
        </authorList>
    </citation>
    <scope>NUCLEOTIDE SEQUENCE</scope>
    <source>
        <strain evidence="8">CBS 540.89</strain>
    </source>
</reference>
<evidence type="ECO:0000256" key="7">
    <source>
        <dbReference type="SAM" id="SignalP"/>
    </source>
</evidence>
<feature type="compositionally biased region" description="Polar residues" evidence="5">
    <location>
        <begin position="297"/>
        <end position="334"/>
    </location>
</feature>
<keyword evidence="7" id="KW-0732">Signal</keyword>
<name>A0AA40EHS7_9PEZI</name>
<feature type="compositionally biased region" description="Polar residues" evidence="5">
    <location>
        <begin position="365"/>
        <end position="374"/>
    </location>
</feature>
<organism evidence="8 9">
    <name type="scientific">Apiosordaria backusii</name>
    <dbReference type="NCBI Taxonomy" id="314023"/>
    <lineage>
        <taxon>Eukaryota</taxon>
        <taxon>Fungi</taxon>
        <taxon>Dikarya</taxon>
        <taxon>Ascomycota</taxon>
        <taxon>Pezizomycotina</taxon>
        <taxon>Sordariomycetes</taxon>
        <taxon>Sordariomycetidae</taxon>
        <taxon>Sordariales</taxon>
        <taxon>Lasiosphaeriaceae</taxon>
        <taxon>Apiosordaria</taxon>
    </lineage>
</organism>
<evidence type="ECO:0000256" key="6">
    <source>
        <dbReference type="SAM" id="Phobius"/>
    </source>
</evidence>
<evidence type="ECO:0000256" key="5">
    <source>
        <dbReference type="SAM" id="MobiDB-lite"/>
    </source>
</evidence>
<protein>
    <submittedName>
        <fullName evidence="8">Uncharacterized protein</fullName>
    </submittedName>
</protein>
<feature type="signal peptide" evidence="7">
    <location>
        <begin position="1"/>
        <end position="17"/>
    </location>
</feature>
<feature type="region of interest" description="Disordered" evidence="5">
    <location>
        <begin position="277"/>
        <end position="438"/>
    </location>
</feature>
<feature type="chain" id="PRO_5041441857" evidence="7">
    <location>
        <begin position="18"/>
        <end position="438"/>
    </location>
</feature>
<dbReference type="PANTHER" id="PTHR15549:SF27">
    <property type="entry name" value="CHITIN-BINDING TYPE-1 DOMAIN-CONTAINING PROTEIN"/>
    <property type="match status" value="1"/>
</dbReference>
<evidence type="ECO:0000256" key="4">
    <source>
        <dbReference type="ARBA" id="ARBA00023136"/>
    </source>
</evidence>
<feature type="transmembrane region" description="Helical" evidence="6">
    <location>
        <begin position="246"/>
        <end position="270"/>
    </location>
</feature>
<dbReference type="Proteomes" id="UP001172159">
    <property type="component" value="Unassembled WGS sequence"/>
</dbReference>
<dbReference type="InterPro" id="IPR051694">
    <property type="entry name" value="Immunoregulatory_rcpt-like"/>
</dbReference>
<dbReference type="PANTHER" id="PTHR15549">
    <property type="entry name" value="PAIRED IMMUNOGLOBULIN-LIKE TYPE 2 RECEPTOR"/>
    <property type="match status" value="1"/>
</dbReference>
<dbReference type="EMBL" id="JAUKTV010000004">
    <property type="protein sequence ID" value="KAK0739507.1"/>
    <property type="molecule type" value="Genomic_DNA"/>
</dbReference>
<proteinExistence type="predicted"/>
<comment type="subcellular location">
    <subcellularLocation>
        <location evidence="1">Membrane</location>
        <topology evidence="1">Single-pass membrane protein</topology>
    </subcellularLocation>
</comment>
<feature type="compositionally biased region" description="Low complexity" evidence="5">
    <location>
        <begin position="199"/>
        <end position="231"/>
    </location>
</feature>
<keyword evidence="4 6" id="KW-0472">Membrane</keyword>
<feature type="compositionally biased region" description="Low complexity" evidence="5">
    <location>
        <begin position="277"/>
        <end position="289"/>
    </location>
</feature>
<evidence type="ECO:0000313" key="9">
    <source>
        <dbReference type="Proteomes" id="UP001172159"/>
    </source>
</evidence>
<feature type="compositionally biased region" description="Low complexity" evidence="5">
    <location>
        <begin position="396"/>
        <end position="409"/>
    </location>
</feature>
<dbReference type="AlphaFoldDB" id="A0AA40EHS7"/>
<evidence type="ECO:0000313" key="8">
    <source>
        <dbReference type="EMBL" id="KAK0739507.1"/>
    </source>
</evidence>
<keyword evidence="3 6" id="KW-1133">Transmembrane helix</keyword>
<keyword evidence="9" id="KW-1185">Reference proteome</keyword>
<evidence type="ECO:0000256" key="3">
    <source>
        <dbReference type="ARBA" id="ARBA00022989"/>
    </source>
</evidence>
<comment type="caution">
    <text evidence="8">The sequence shown here is derived from an EMBL/GenBank/DDBJ whole genome shotgun (WGS) entry which is preliminary data.</text>
</comment>
<evidence type="ECO:0000256" key="2">
    <source>
        <dbReference type="ARBA" id="ARBA00022692"/>
    </source>
</evidence>
<accession>A0AA40EHS7</accession>
<dbReference type="GO" id="GO:0016020">
    <property type="term" value="C:membrane"/>
    <property type="evidence" value="ECO:0007669"/>
    <property type="project" value="UniProtKB-SubCell"/>
</dbReference>
<sequence length="438" mass="46331">MRASFCMLMALCHLAYAHWLGQQLDGPQNGYGYGLPKVTATSSPDGVNGWSPKPTEAPFLNDGSEIDFVELMRRGEHWVKAKRQTTNWLNSKTCGWFDHTASEAFVCGASLTCSTNIDSVVNCIEPGATTPFYTVCLDYQAVNAGLCRSVGPQTGCCATSSIGACITYVWPGPEPKSMYLCHTAQGMVTMLDVPRSVLDASTRSTSTRSSSTTTSDATTGTTSGPTNTGTNTPPPAADNPPVNAGAIAGGVVGGVAGLALIAGGIAFFLIRRRNKSNNTNPNNTPSTNPAYTAVPPTDTSYASPQLPQNQPGFFPPGTTNLRPETPYLANQNDPRYSYLYDPSKPPEMQQGYQYGAAGGGLYPHTTPSPNNSQYGAQQGQGHTPPPPHQGVGLAVPGQHQPYQPYAPQQFMSELDSGGVVRGQSGNPAEMPGENEARR</sequence>